<evidence type="ECO:0000313" key="3">
    <source>
        <dbReference type="Proteomes" id="UP000194903"/>
    </source>
</evidence>
<gene>
    <name evidence="2" type="ORF">CBW42_08550</name>
</gene>
<accession>A0A252F2Z5</accession>
<feature type="domain" description="HTH-like" evidence="1">
    <location>
        <begin position="27"/>
        <end position="78"/>
    </location>
</feature>
<reference evidence="2 3" key="1">
    <citation type="submission" date="2017-05" db="EMBL/GenBank/DDBJ databases">
        <title>Butyricicoccus porcorum sp. nov. a butyrate-producing bacterium from the swine intestinal tract.</title>
        <authorList>
            <person name="Trachsel J."/>
            <person name="Humphrey S."/>
            <person name="Allen H.K."/>
        </authorList>
    </citation>
    <scope>NUCLEOTIDE SEQUENCE [LARGE SCALE GENOMIC DNA]</scope>
    <source>
        <strain evidence="2">BB10</strain>
    </source>
</reference>
<sequence length="137" mass="15843">MELLCRILHISESGYYRYLKNLSKPSKDALLSAAIDRIMNESDYNDNYGVERMQLALEQNGFHTGKRRIRRIMHEKGLIHADQTSAWFNTRCHRNSRGGKSDQAGFSGYPVSKTADRYHADRLPGRKTLYFPDYGLL</sequence>
<protein>
    <recommendedName>
        <fullName evidence="1">HTH-like domain-containing protein</fullName>
    </recommendedName>
</protein>
<dbReference type="Proteomes" id="UP000194903">
    <property type="component" value="Unassembled WGS sequence"/>
</dbReference>
<proteinExistence type="predicted"/>
<dbReference type="AlphaFoldDB" id="A0A252F2Z5"/>
<evidence type="ECO:0000313" key="2">
    <source>
        <dbReference type="EMBL" id="OUM20102.1"/>
    </source>
</evidence>
<dbReference type="RefSeq" id="WP_087020011.1">
    <property type="nucleotide sequence ID" value="NZ_NHOC01000007.1"/>
</dbReference>
<dbReference type="Pfam" id="PF13276">
    <property type="entry name" value="HTH_21"/>
    <property type="match status" value="1"/>
</dbReference>
<dbReference type="InterPro" id="IPR025948">
    <property type="entry name" value="HTH-like_dom"/>
</dbReference>
<organism evidence="2 3">
    <name type="scientific">Butyricicoccus porcorum</name>
    <dbReference type="NCBI Taxonomy" id="1945634"/>
    <lineage>
        <taxon>Bacteria</taxon>
        <taxon>Bacillati</taxon>
        <taxon>Bacillota</taxon>
        <taxon>Clostridia</taxon>
        <taxon>Eubacteriales</taxon>
        <taxon>Butyricicoccaceae</taxon>
        <taxon>Butyricicoccus</taxon>
    </lineage>
</organism>
<comment type="caution">
    <text evidence="2">The sequence shown here is derived from an EMBL/GenBank/DDBJ whole genome shotgun (WGS) entry which is preliminary data.</text>
</comment>
<name>A0A252F2Z5_9FIRM</name>
<dbReference type="EMBL" id="NHOC01000007">
    <property type="protein sequence ID" value="OUM20102.1"/>
    <property type="molecule type" value="Genomic_DNA"/>
</dbReference>
<evidence type="ECO:0000259" key="1">
    <source>
        <dbReference type="Pfam" id="PF13276"/>
    </source>
</evidence>
<keyword evidence="3" id="KW-1185">Reference proteome</keyword>